<organism evidence="2 3">
    <name type="scientific">Saccoglossus kowalevskii</name>
    <name type="common">Acorn worm</name>
    <dbReference type="NCBI Taxonomy" id="10224"/>
    <lineage>
        <taxon>Eukaryota</taxon>
        <taxon>Metazoa</taxon>
        <taxon>Hemichordata</taxon>
        <taxon>Enteropneusta</taxon>
        <taxon>Harrimaniidae</taxon>
        <taxon>Saccoglossus</taxon>
    </lineage>
</organism>
<dbReference type="PANTHER" id="PTHR34605">
    <property type="entry name" value="PHAGE_INTEGRASE DOMAIN-CONTAINING PROTEIN"/>
    <property type="match status" value="1"/>
</dbReference>
<dbReference type="InterPro" id="IPR011010">
    <property type="entry name" value="DNA_brk_join_enz"/>
</dbReference>
<dbReference type="GeneID" id="102806508"/>
<keyword evidence="2" id="KW-1185">Reference proteome</keyword>
<dbReference type="RefSeq" id="XP_006812726.1">
    <property type="nucleotide sequence ID" value="XM_006812663.1"/>
</dbReference>
<dbReference type="Proteomes" id="UP000694865">
    <property type="component" value="Unplaced"/>
</dbReference>
<protein>
    <submittedName>
        <fullName evidence="3">Uncharacterized protein LOC102806508</fullName>
    </submittedName>
</protein>
<accession>A0ABM0LY85</accession>
<evidence type="ECO:0000256" key="1">
    <source>
        <dbReference type="ARBA" id="ARBA00023172"/>
    </source>
</evidence>
<dbReference type="PANTHER" id="PTHR34605:SF5">
    <property type="entry name" value="INTEGRASE_RECOMBINASE XERD HOMOLOG"/>
    <property type="match status" value="1"/>
</dbReference>
<keyword evidence="1" id="KW-0233">DNA recombination</keyword>
<name>A0ABM0LY85_SACKO</name>
<dbReference type="InterPro" id="IPR013762">
    <property type="entry name" value="Integrase-like_cat_sf"/>
</dbReference>
<evidence type="ECO:0000313" key="2">
    <source>
        <dbReference type="Proteomes" id="UP000694865"/>
    </source>
</evidence>
<evidence type="ECO:0000313" key="3">
    <source>
        <dbReference type="RefSeq" id="XP_006812726.1"/>
    </source>
</evidence>
<reference evidence="3" key="1">
    <citation type="submission" date="2025-08" db="UniProtKB">
        <authorList>
            <consortium name="RefSeq"/>
        </authorList>
    </citation>
    <scope>IDENTIFICATION</scope>
    <source>
        <tissue evidence="3">Testes</tissue>
    </source>
</reference>
<dbReference type="InterPro" id="IPR052925">
    <property type="entry name" value="Phage_Integrase-like_Recomb"/>
</dbReference>
<dbReference type="Gene3D" id="1.10.443.10">
    <property type="entry name" value="Intergrase catalytic core"/>
    <property type="match status" value="1"/>
</dbReference>
<gene>
    <name evidence="3" type="primary">LOC102806508</name>
</gene>
<dbReference type="SUPFAM" id="SSF56349">
    <property type="entry name" value="DNA breaking-rejoining enzymes"/>
    <property type="match status" value="1"/>
</dbReference>
<sequence length="244" mass="27559">MSSMPHQKLPILPEHLLAMRQYLDLDNEFDIAVWACILFLRKSNMVPTSRHKFLPQEQLRRMDISFAVQGLMLHTQWSKTRQKHDFWHVIPVAKIPNSVICPVTAYCNMLIHIPASAASPAFVYSHSGSLTPLTSHALTRKFRSLVIDIGLDPLNYTVHGLRRGGATLAAAAGVSDHLIKAHGDWKSLAYRGYIALPPSFRFFDHPGYGQYFQLLDSYLKSISALISNFKLVFSIPCCLERPLC</sequence>
<proteinExistence type="predicted"/>